<sequence>MADTVGGMNQTLLKNKQQNIDFQYFKFTNAKEMKKEYLYVFSRLKVIYQNHCIKKKALSVCDRAFCYLICIGLF</sequence>
<evidence type="ECO:0000313" key="2">
    <source>
        <dbReference type="Proteomes" id="UP000247681"/>
    </source>
</evidence>
<keyword evidence="2" id="KW-1185">Reference proteome</keyword>
<organism evidence="1 2">
    <name type="scientific">Flavobacterium hydrophilum</name>
    <dbReference type="NCBI Taxonomy" id="2211445"/>
    <lineage>
        <taxon>Bacteria</taxon>
        <taxon>Pseudomonadati</taxon>
        <taxon>Bacteroidota</taxon>
        <taxon>Flavobacteriia</taxon>
        <taxon>Flavobacteriales</taxon>
        <taxon>Flavobacteriaceae</taxon>
        <taxon>Flavobacterium</taxon>
    </lineage>
</organism>
<reference evidence="1 2" key="1">
    <citation type="submission" date="2018-05" db="EMBL/GenBank/DDBJ databases">
        <title>Flavobacterium sp. strain IMCC34758, incomplete genome.</title>
        <authorList>
            <person name="Joung Y."/>
        </authorList>
    </citation>
    <scope>NUCLEOTIDE SEQUENCE [LARGE SCALE GENOMIC DNA]</scope>
    <source>
        <strain evidence="1 2">IMCC34758</strain>
    </source>
</reference>
<evidence type="ECO:0000313" key="1">
    <source>
        <dbReference type="EMBL" id="PXY46797.1"/>
    </source>
</evidence>
<comment type="caution">
    <text evidence="1">The sequence shown here is derived from an EMBL/GenBank/DDBJ whole genome shotgun (WGS) entry which is preliminary data.</text>
</comment>
<gene>
    <name evidence="1" type="ORF">DMB68_06475</name>
</gene>
<proteinExistence type="predicted"/>
<dbReference type="Proteomes" id="UP000247681">
    <property type="component" value="Unassembled WGS sequence"/>
</dbReference>
<protein>
    <submittedName>
        <fullName evidence="1">Uncharacterized protein</fullName>
    </submittedName>
</protein>
<dbReference type="EMBL" id="QJHL01000001">
    <property type="protein sequence ID" value="PXY46797.1"/>
    <property type="molecule type" value="Genomic_DNA"/>
</dbReference>
<name>A0A2V4C729_9FLAO</name>
<accession>A0A2V4C729</accession>
<dbReference type="AlphaFoldDB" id="A0A2V4C729"/>